<evidence type="ECO:0000313" key="1">
    <source>
        <dbReference type="EMBL" id="QTH24697.1"/>
    </source>
</evidence>
<evidence type="ECO:0000313" key="2">
    <source>
        <dbReference type="Proteomes" id="UP000664914"/>
    </source>
</evidence>
<name>A0A975D821_9SPHN</name>
<sequence length="157" mass="17664">MQPLDLISTAKVLTDAGKGKPSQANLRRAASTTYYALFHSLARTCADTMLGGSGASRGVNAWRQVYRALEHGFAKNACSDRHTMGLFPKAIEDFGNAFVTMQEKRHSADYDPYIRLTKSEVSLDIAIAEQVIRDFAKERMKDRRAFCTWVLFKKPRN</sequence>
<dbReference type="AlphaFoldDB" id="A0A975D821"/>
<dbReference type="Proteomes" id="UP000664914">
    <property type="component" value="Chromosome"/>
</dbReference>
<organism evidence="1 2">
    <name type="scientific">Rhizorhabdus wittichii</name>
    <dbReference type="NCBI Taxonomy" id="160791"/>
    <lineage>
        <taxon>Bacteria</taxon>
        <taxon>Pseudomonadati</taxon>
        <taxon>Pseudomonadota</taxon>
        <taxon>Alphaproteobacteria</taxon>
        <taxon>Sphingomonadales</taxon>
        <taxon>Sphingomonadaceae</taxon>
        <taxon>Rhizorhabdus</taxon>
    </lineage>
</organism>
<dbReference type="EMBL" id="CP059319">
    <property type="protein sequence ID" value="QTH24697.1"/>
    <property type="molecule type" value="Genomic_DNA"/>
</dbReference>
<gene>
    <name evidence="1" type="ORF">HRJ34_26020</name>
</gene>
<dbReference type="Gene3D" id="1.20.120.330">
    <property type="entry name" value="Nucleotidyltransferases domain 2"/>
    <property type="match status" value="1"/>
</dbReference>
<accession>A0A975D821</accession>
<reference evidence="1" key="1">
    <citation type="submission" date="2020-07" db="EMBL/GenBank/DDBJ databases">
        <authorList>
            <person name="Camacho E."/>
        </authorList>
    </citation>
    <scope>NUCLEOTIDE SEQUENCE</scope>
    <source>
        <strain evidence="1">MPO218</strain>
    </source>
</reference>
<protein>
    <submittedName>
        <fullName evidence="1">Uncharacterized protein</fullName>
    </submittedName>
</protein>
<proteinExistence type="predicted"/>
<reference evidence="1" key="2">
    <citation type="submission" date="2021-04" db="EMBL/GenBank/DDBJ databases">
        <title>Isolation and genomic analysis of the ibuprofen-degrading bacterium Sphingomonas strain MPO218.</title>
        <authorList>
            <person name="Aulestia M."/>
            <person name="Flores A."/>
            <person name="Mangas E.L."/>
            <person name="Perez-Pulido A.J."/>
            <person name="Santero E."/>
            <person name="Camacho E.M."/>
        </authorList>
    </citation>
    <scope>NUCLEOTIDE SEQUENCE</scope>
    <source>
        <strain evidence="1">MPO218</strain>
    </source>
</reference>